<evidence type="ECO:0000256" key="1">
    <source>
        <dbReference type="SAM" id="Phobius"/>
    </source>
</evidence>
<name>A0A4P9Z9F3_9ASCO</name>
<dbReference type="OrthoDB" id="75720at2759"/>
<proteinExistence type="predicted"/>
<dbReference type="Proteomes" id="UP000268321">
    <property type="component" value="Unassembled WGS sequence"/>
</dbReference>
<sequence>MSLLWKVLVACAAAAFLYILYLHHCHMATVNLLDLADFLEFIASAAWVGRLVSQASVNWFYDTFTILHRWLLLLELFMCVWTLLGYSYLWFSGVRRFEMSENAPLKYGPIFALFPLAVLLLQLRVYPARPLGYGARELPL</sequence>
<evidence type="ECO:0000313" key="2">
    <source>
        <dbReference type="EMBL" id="RKP29346.1"/>
    </source>
</evidence>
<reference evidence="3" key="1">
    <citation type="journal article" date="2018" name="Nat. Microbiol.">
        <title>Leveraging single-cell genomics to expand the fungal tree of life.</title>
        <authorList>
            <person name="Ahrendt S.R."/>
            <person name="Quandt C.A."/>
            <person name="Ciobanu D."/>
            <person name="Clum A."/>
            <person name="Salamov A."/>
            <person name="Andreopoulos B."/>
            <person name="Cheng J.F."/>
            <person name="Woyke T."/>
            <person name="Pelin A."/>
            <person name="Henrissat B."/>
            <person name="Reynolds N.K."/>
            <person name="Benny G.L."/>
            <person name="Smith M.E."/>
            <person name="James T.Y."/>
            <person name="Grigoriev I.V."/>
        </authorList>
    </citation>
    <scope>NUCLEOTIDE SEQUENCE [LARGE SCALE GENOMIC DNA]</scope>
    <source>
        <strain evidence="3">Baker2002</strain>
    </source>
</reference>
<organism evidence="2 3">
    <name type="scientific">Metschnikowia bicuspidata</name>
    <dbReference type="NCBI Taxonomy" id="27322"/>
    <lineage>
        <taxon>Eukaryota</taxon>
        <taxon>Fungi</taxon>
        <taxon>Dikarya</taxon>
        <taxon>Ascomycota</taxon>
        <taxon>Saccharomycotina</taxon>
        <taxon>Pichiomycetes</taxon>
        <taxon>Metschnikowiaceae</taxon>
        <taxon>Metschnikowia</taxon>
    </lineage>
</organism>
<evidence type="ECO:0000313" key="3">
    <source>
        <dbReference type="Proteomes" id="UP000268321"/>
    </source>
</evidence>
<protein>
    <submittedName>
        <fullName evidence="2">Uncharacterized protein</fullName>
    </submittedName>
</protein>
<gene>
    <name evidence="2" type="ORF">METBISCDRAFT_24304</name>
</gene>
<dbReference type="EMBL" id="ML004492">
    <property type="protein sequence ID" value="RKP29346.1"/>
    <property type="molecule type" value="Genomic_DNA"/>
</dbReference>
<feature type="transmembrane region" description="Helical" evidence="1">
    <location>
        <begin position="103"/>
        <end position="123"/>
    </location>
</feature>
<feature type="transmembrane region" description="Helical" evidence="1">
    <location>
        <begin position="70"/>
        <end position="91"/>
    </location>
</feature>
<accession>A0A4P9Z9F3</accession>
<keyword evidence="1" id="KW-1133">Transmembrane helix</keyword>
<keyword evidence="1" id="KW-0812">Transmembrane</keyword>
<dbReference type="AlphaFoldDB" id="A0A4P9Z9F3"/>
<keyword evidence="1" id="KW-0472">Membrane</keyword>
<keyword evidence="3" id="KW-1185">Reference proteome</keyword>